<evidence type="ECO:0000256" key="1">
    <source>
        <dbReference type="SAM" id="Phobius"/>
    </source>
</evidence>
<dbReference type="Proteomes" id="UP000831537">
    <property type="component" value="Chromosome"/>
</dbReference>
<protein>
    <submittedName>
        <fullName evidence="3">VanZ family protein</fullName>
    </submittedName>
</protein>
<dbReference type="InterPro" id="IPR053150">
    <property type="entry name" value="Teicoplanin_resist-assoc"/>
</dbReference>
<evidence type="ECO:0000313" key="4">
    <source>
        <dbReference type="Proteomes" id="UP000831537"/>
    </source>
</evidence>
<dbReference type="Pfam" id="PF04892">
    <property type="entry name" value="VanZ"/>
    <property type="match status" value="1"/>
</dbReference>
<reference evidence="3 4" key="1">
    <citation type="submission" date="2022-04" db="EMBL/GenBank/DDBJ databases">
        <title>Gracilibacillus sp. isolated from saltern.</title>
        <authorList>
            <person name="Won M."/>
            <person name="Lee C.-M."/>
            <person name="Woen H.-Y."/>
            <person name="Kwon S.-W."/>
        </authorList>
    </citation>
    <scope>NUCLEOTIDE SEQUENCE [LARGE SCALE GENOMIC DNA]</scope>
    <source>
        <strain evidence="3 4">SSPM10-3</strain>
    </source>
</reference>
<evidence type="ECO:0000259" key="2">
    <source>
        <dbReference type="Pfam" id="PF04892"/>
    </source>
</evidence>
<organism evidence="3 4">
    <name type="scientific">Gracilibacillus salinarum</name>
    <dbReference type="NCBI Taxonomy" id="2932255"/>
    <lineage>
        <taxon>Bacteria</taxon>
        <taxon>Bacillati</taxon>
        <taxon>Bacillota</taxon>
        <taxon>Bacilli</taxon>
        <taxon>Bacillales</taxon>
        <taxon>Bacillaceae</taxon>
        <taxon>Gracilibacillus</taxon>
    </lineage>
</organism>
<name>A0ABY4GI63_9BACI</name>
<dbReference type="PANTHER" id="PTHR36834">
    <property type="entry name" value="MEMBRANE PROTEIN-RELATED"/>
    <property type="match status" value="1"/>
</dbReference>
<dbReference type="RefSeq" id="WP_244741354.1">
    <property type="nucleotide sequence ID" value="NZ_CP095071.1"/>
</dbReference>
<evidence type="ECO:0000313" key="3">
    <source>
        <dbReference type="EMBL" id="UOQ84038.1"/>
    </source>
</evidence>
<proteinExistence type="predicted"/>
<dbReference type="EMBL" id="CP095071">
    <property type="protein sequence ID" value="UOQ84038.1"/>
    <property type="molecule type" value="Genomic_DNA"/>
</dbReference>
<feature type="transmembrane region" description="Helical" evidence="1">
    <location>
        <begin position="98"/>
        <end position="118"/>
    </location>
</feature>
<gene>
    <name evidence="3" type="ORF">MUN87_15025</name>
</gene>
<dbReference type="PANTHER" id="PTHR36834:SF1">
    <property type="entry name" value="INTEGRAL MEMBRANE PROTEIN"/>
    <property type="match status" value="1"/>
</dbReference>
<keyword evidence="4" id="KW-1185">Reference proteome</keyword>
<feature type="transmembrane region" description="Helical" evidence="1">
    <location>
        <begin position="12"/>
        <end position="30"/>
    </location>
</feature>
<accession>A0ABY4GI63</accession>
<dbReference type="InterPro" id="IPR006976">
    <property type="entry name" value="VanZ-like"/>
</dbReference>
<sequence>MKVWKVTIHFGFIMYFVFMISLLFFGSRGYGGPSMTWLEYVKSSSNFVPFQTIEMYVDALMYGSMSITIPVINLGGNIIMFVPLGIALPFYSRKLAKLGVFSCAILLTLFVIESMQLISRRGSFDIDDFILNYIGGLIGLVIWKFLDWQYRRSTLK</sequence>
<keyword evidence="1" id="KW-0472">Membrane</keyword>
<keyword evidence="1" id="KW-0812">Transmembrane</keyword>
<feature type="transmembrane region" description="Helical" evidence="1">
    <location>
        <begin position="130"/>
        <end position="146"/>
    </location>
</feature>
<feature type="transmembrane region" description="Helical" evidence="1">
    <location>
        <begin position="67"/>
        <end position="91"/>
    </location>
</feature>
<keyword evidence="1" id="KW-1133">Transmembrane helix</keyword>
<feature type="domain" description="VanZ-like" evidence="2">
    <location>
        <begin position="12"/>
        <end position="146"/>
    </location>
</feature>